<name>D7C9D1_STRBB</name>
<keyword evidence="3" id="KW-1185">Reference proteome</keyword>
<protein>
    <submittedName>
        <fullName evidence="2">Uncharacterized protein</fullName>
    </submittedName>
</protein>
<evidence type="ECO:0000313" key="2">
    <source>
        <dbReference type="EMBL" id="ADI10649.1"/>
    </source>
</evidence>
<dbReference type="KEGG" id="sbh:SBI_07529"/>
<dbReference type="RefSeq" id="WP_014180099.1">
    <property type="nucleotide sequence ID" value="NC_016582.1"/>
</dbReference>
<dbReference type="EMBL" id="CP002047">
    <property type="protein sequence ID" value="ADI10649.1"/>
    <property type="molecule type" value="Genomic_DNA"/>
</dbReference>
<dbReference type="AlphaFoldDB" id="D7C9D1"/>
<dbReference type="STRING" id="749414.SBI_07529"/>
<proteinExistence type="predicted"/>
<sequence>MTRPDAAISNDPLAALDQVRWDLAPDCYRDTEQVPMLLRLLRQGERMAGRLPDRLAMLSPVGDHLSPATAEALPFLIRLAQHQDTRDRVAVVALLIRIARTTDGGPATLYGQDMVQVGRACRRALRGDMDGWFNLLGHPDRPFRRHVLVLLALLSRLHGGTGIYSRRWDALFNSDSREQFAERVVSIAYEGAWEARSGDLERQWESWLLGGGAVEDEVVRTAWDHAKVPYWIDDDDVTTARVLMESQVPGSRQSRRSGAEPGSAMG</sequence>
<organism evidence="2 3">
    <name type="scientific">Streptomyces bingchenggensis (strain BCW-1)</name>
    <dbReference type="NCBI Taxonomy" id="749414"/>
    <lineage>
        <taxon>Bacteria</taxon>
        <taxon>Bacillati</taxon>
        <taxon>Actinomycetota</taxon>
        <taxon>Actinomycetes</taxon>
        <taxon>Kitasatosporales</taxon>
        <taxon>Streptomycetaceae</taxon>
        <taxon>Streptomyces</taxon>
    </lineage>
</organism>
<evidence type="ECO:0000256" key="1">
    <source>
        <dbReference type="SAM" id="MobiDB-lite"/>
    </source>
</evidence>
<feature type="region of interest" description="Disordered" evidence="1">
    <location>
        <begin position="245"/>
        <end position="266"/>
    </location>
</feature>
<evidence type="ECO:0000313" key="3">
    <source>
        <dbReference type="Proteomes" id="UP000000377"/>
    </source>
</evidence>
<gene>
    <name evidence="2" type="ordered locus">SBI_07529</name>
</gene>
<dbReference type="HOGENOM" id="CLU_1045514_0_0_11"/>
<reference evidence="2 3" key="1">
    <citation type="journal article" date="2010" name="J. Bacteriol.">
        <title>Genome sequence of the milbemycin-producing bacterium Streptomyces bingchenggensis.</title>
        <authorList>
            <person name="Wang X.J."/>
            <person name="Yan Y.J."/>
            <person name="Zhang B."/>
            <person name="An J."/>
            <person name="Wang J.J."/>
            <person name="Tian J."/>
            <person name="Jiang L."/>
            <person name="Chen Y.H."/>
            <person name="Huang S.X."/>
            <person name="Yin M."/>
            <person name="Zhang J."/>
            <person name="Gao A.L."/>
            <person name="Liu C.X."/>
            <person name="Zhu Z.X."/>
            <person name="Xiang W.S."/>
        </authorList>
    </citation>
    <scope>NUCLEOTIDE SEQUENCE [LARGE SCALE GENOMIC DNA]</scope>
    <source>
        <strain evidence="2 3">BCW-1</strain>
    </source>
</reference>
<dbReference type="Proteomes" id="UP000000377">
    <property type="component" value="Chromosome"/>
</dbReference>
<accession>D7C9D1</accession>